<proteinExistence type="predicted"/>
<gene>
    <name evidence="7" type="ORF">SAMN05421647_101959</name>
</gene>
<dbReference type="InterPro" id="IPR010998">
    <property type="entry name" value="Integrase_recombinase_N"/>
</dbReference>
<evidence type="ECO:0000313" key="7">
    <source>
        <dbReference type="EMBL" id="SIQ02316.1"/>
    </source>
</evidence>
<dbReference type="Pfam" id="PF00589">
    <property type="entry name" value="Phage_integrase"/>
    <property type="match status" value="1"/>
</dbReference>
<organism evidence="7 8">
    <name type="scientific">Marinobacterium stanieri</name>
    <dbReference type="NCBI Taxonomy" id="49186"/>
    <lineage>
        <taxon>Bacteria</taxon>
        <taxon>Pseudomonadati</taxon>
        <taxon>Pseudomonadota</taxon>
        <taxon>Gammaproteobacteria</taxon>
        <taxon>Oceanospirillales</taxon>
        <taxon>Oceanospirillaceae</taxon>
        <taxon>Marinobacterium</taxon>
    </lineage>
</organism>
<dbReference type="RefSeq" id="WP_076461212.1">
    <property type="nucleotide sequence ID" value="NZ_FTMN01000001.1"/>
</dbReference>
<dbReference type="PANTHER" id="PTHR30349:SF93">
    <property type="entry name" value="FELS-2 PROPHAGE PROTEIN"/>
    <property type="match status" value="1"/>
</dbReference>
<dbReference type="Proteomes" id="UP000186895">
    <property type="component" value="Unassembled WGS sequence"/>
</dbReference>
<dbReference type="STRING" id="49186.SAMN05421647_101959"/>
<reference evidence="7 8" key="1">
    <citation type="submission" date="2017-01" db="EMBL/GenBank/DDBJ databases">
        <authorList>
            <person name="Mah S.A."/>
            <person name="Swanson W.J."/>
            <person name="Moy G.W."/>
            <person name="Vacquier V.D."/>
        </authorList>
    </citation>
    <scope>NUCLEOTIDE SEQUENCE [LARGE SCALE GENOMIC DNA]</scope>
    <source>
        <strain evidence="7 8">DSM 7027</strain>
    </source>
</reference>
<keyword evidence="8" id="KW-1185">Reference proteome</keyword>
<dbReference type="EMBL" id="FTMN01000001">
    <property type="protein sequence ID" value="SIQ02316.1"/>
    <property type="molecule type" value="Genomic_DNA"/>
</dbReference>
<evidence type="ECO:0000256" key="1">
    <source>
        <dbReference type="ARBA" id="ARBA00022908"/>
    </source>
</evidence>
<sequence>MAIEKVASGWLVDIRPAGRNGKRYRKICKTKAEGLRWEAWMKHQHTLQPDWQPPKQDHRRLFELIQEWYRLHGQHLKDGERRRSVLENICSMMGNPVAAEIRGVDFTTYRSGRSTEVTANTLNHELAYLRAVFNELIRLDHWDKENPLKNVRPLKVDERELTWLSKEEIQLLLEQLANRRNPDAIKVAKVCLATGARWSEAEGLTATQVKNNQITYHRTKSGKNRTVPITENLYREIKTRRSGRLFGNCYQSFTNALADSGIELPKGQRTHVLRHTFASHFMMNGGNLLTLQKVLGHASIQMTMRYAHLAPEHFFDVIKLNPFNHY</sequence>
<evidence type="ECO:0000313" key="8">
    <source>
        <dbReference type="Proteomes" id="UP000186895"/>
    </source>
</evidence>
<dbReference type="Gene3D" id="1.10.150.130">
    <property type="match status" value="1"/>
</dbReference>
<dbReference type="InterPro" id="IPR044068">
    <property type="entry name" value="CB"/>
</dbReference>
<dbReference type="Pfam" id="PF24624">
    <property type="entry name" value="Int_N"/>
    <property type="match status" value="1"/>
</dbReference>
<evidence type="ECO:0000256" key="3">
    <source>
        <dbReference type="ARBA" id="ARBA00023172"/>
    </source>
</evidence>
<keyword evidence="3" id="KW-0233">DNA recombination</keyword>
<evidence type="ECO:0000259" key="5">
    <source>
        <dbReference type="PROSITE" id="PS51898"/>
    </source>
</evidence>
<name>A0A1N6PDK5_9GAMM</name>
<dbReference type="PROSITE" id="PS51900">
    <property type="entry name" value="CB"/>
    <property type="match status" value="1"/>
</dbReference>
<dbReference type="GO" id="GO:0006310">
    <property type="term" value="P:DNA recombination"/>
    <property type="evidence" value="ECO:0007669"/>
    <property type="project" value="UniProtKB-KW"/>
</dbReference>
<dbReference type="CDD" id="cd00796">
    <property type="entry name" value="INT_Rci_Hp1_C"/>
    <property type="match status" value="1"/>
</dbReference>
<dbReference type="InterPro" id="IPR002104">
    <property type="entry name" value="Integrase_catalytic"/>
</dbReference>
<dbReference type="SUPFAM" id="SSF56349">
    <property type="entry name" value="DNA breaking-rejoining enzymes"/>
    <property type="match status" value="1"/>
</dbReference>
<protein>
    <submittedName>
        <fullName evidence="7">Site-specific recombinase XerD</fullName>
    </submittedName>
</protein>
<keyword evidence="2 4" id="KW-0238">DNA-binding</keyword>
<dbReference type="InterPro" id="IPR013762">
    <property type="entry name" value="Integrase-like_cat_sf"/>
</dbReference>
<keyword evidence="1" id="KW-0229">DNA integration</keyword>
<dbReference type="PANTHER" id="PTHR30349">
    <property type="entry name" value="PHAGE INTEGRASE-RELATED"/>
    <property type="match status" value="1"/>
</dbReference>
<feature type="domain" description="Tyr recombinase" evidence="5">
    <location>
        <begin position="159"/>
        <end position="319"/>
    </location>
</feature>
<dbReference type="GO" id="GO:0003677">
    <property type="term" value="F:DNA binding"/>
    <property type="evidence" value="ECO:0007669"/>
    <property type="project" value="UniProtKB-UniRule"/>
</dbReference>
<dbReference type="InterPro" id="IPR011010">
    <property type="entry name" value="DNA_brk_join_enz"/>
</dbReference>
<dbReference type="InterPro" id="IPR050090">
    <property type="entry name" value="Tyrosine_recombinase_XerCD"/>
</dbReference>
<feature type="domain" description="Core-binding (CB)" evidence="6">
    <location>
        <begin position="59"/>
        <end position="137"/>
    </location>
</feature>
<evidence type="ECO:0000256" key="2">
    <source>
        <dbReference type="ARBA" id="ARBA00023125"/>
    </source>
</evidence>
<evidence type="ECO:0000256" key="4">
    <source>
        <dbReference type="PROSITE-ProRule" id="PRU01248"/>
    </source>
</evidence>
<dbReference type="AlphaFoldDB" id="A0A1N6PDK5"/>
<dbReference type="InterPro" id="IPR057084">
    <property type="entry name" value="Int_N"/>
</dbReference>
<accession>A0A1N6PDK5</accession>
<dbReference type="Gene3D" id="1.10.443.10">
    <property type="entry name" value="Intergrase catalytic core"/>
    <property type="match status" value="1"/>
</dbReference>
<evidence type="ECO:0000259" key="6">
    <source>
        <dbReference type="PROSITE" id="PS51900"/>
    </source>
</evidence>
<dbReference type="PROSITE" id="PS51898">
    <property type="entry name" value="TYR_RECOMBINASE"/>
    <property type="match status" value="1"/>
</dbReference>
<dbReference type="GO" id="GO:0015074">
    <property type="term" value="P:DNA integration"/>
    <property type="evidence" value="ECO:0007669"/>
    <property type="project" value="UniProtKB-KW"/>
</dbReference>